<proteinExistence type="predicted"/>
<evidence type="ECO:0000313" key="1">
    <source>
        <dbReference type="WBParaSite" id="GPUH_0002631701-mRNA-1"/>
    </source>
</evidence>
<reference evidence="1" key="1">
    <citation type="submission" date="2016-06" db="UniProtKB">
        <authorList>
            <consortium name="WormBaseParasite"/>
        </authorList>
    </citation>
    <scope>IDENTIFICATION</scope>
</reference>
<protein>
    <submittedName>
        <fullName evidence="1">Secreted protein</fullName>
    </submittedName>
</protein>
<sequence length="219" mass="24462">LIGVEVKVVVVTVVVVFEVNEAAVFVAVNVVVFGVNDEVEVVAVLRTVEEIRHGLRHRLKIEIFGQAQAAHQTMDGKLQKHRAKIKMISGQLRSALRKEKMIRVGPALRVTKRTEAMILKLINQEVQKVAVMVDLMLGSRAELVNRVVIVSMRGNRLSAMPRKVMIVLMHGSQRMIPERITMTSMLGNQAEEVISKVVAVLMQASHHRAVVVVMMILIR</sequence>
<organism evidence="1">
    <name type="scientific">Gongylonema pulchrum</name>
    <dbReference type="NCBI Taxonomy" id="637853"/>
    <lineage>
        <taxon>Eukaryota</taxon>
        <taxon>Metazoa</taxon>
        <taxon>Ecdysozoa</taxon>
        <taxon>Nematoda</taxon>
        <taxon>Chromadorea</taxon>
        <taxon>Rhabditida</taxon>
        <taxon>Spirurina</taxon>
        <taxon>Spiruromorpha</taxon>
        <taxon>Spiruroidea</taxon>
        <taxon>Gongylonematidae</taxon>
        <taxon>Gongylonema</taxon>
    </lineage>
</organism>
<name>A0A183EZ96_9BILA</name>
<dbReference type="WBParaSite" id="GPUH_0002631701-mRNA-1">
    <property type="protein sequence ID" value="GPUH_0002631701-mRNA-1"/>
    <property type="gene ID" value="GPUH_0002631701"/>
</dbReference>
<accession>A0A183EZ96</accession>
<dbReference type="AlphaFoldDB" id="A0A183EZ96"/>